<name>A0ABY0M8Z5_9LACO</name>
<accession>A0ABY0M8Z5</accession>
<dbReference type="Gene3D" id="1.20.1560.10">
    <property type="entry name" value="ABC transporter type 1, transmembrane domain"/>
    <property type="match status" value="1"/>
</dbReference>
<comment type="caution">
    <text evidence="6">The sequence shown here is derived from an EMBL/GenBank/DDBJ whole genome shotgun (WGS) entry which is preliminary data.</text>
</comment>
<protein>
    <submittedName>
        <fullName evidence="6">ATP-binding cassette, subfamily B</fullName>
    </submittedName>
</protein>
<sequence length="94" mass="10735">MNNEENQESVWAKAIPFKEQVAIFKRLMKFVKKFKFEMIIALVGAFIVSIINILLPRGLQYFLDVFLLHQSATVQVILFAGFLYALGSILKAVI</sequence>
<reference evidence="6 7" key="1">
    <citation type="submission" date="2016-10" db="EMBL/GenBank/DDBJ databases">
        <authorList>
            <person name="Varghese N."/>
            <person name="Submissions S."/>
        </authorList>
    </citation>
    <scope>NUCLEOTIDE SEQUENCE [LARGE SCALE GENOMIC DNA]</scope>
    <source>
        <strain evidence="6 7">ATCC 43761</strain>
    </source>
</reference>
<dbReference type="GO" id="GO:0005524">
    <property type="term" value="F:ATP binding"/>
    <property type="evidence" value="ECO:0007669"/>
    <property type="project" value="UniProtKB-KW"/>
</dbReference>
<evidence type="ECO:0000256" key="2">
    <source>
        <dbReference type="ARBA" id="ARBA00022692"/>
    </source>
</evidence>
<keyword evidence="4 5" id="KW-0472">Membrane</keyword>
<evidence type="ECO:0000256" key="1">
    <source>
        <dbReference type="ARBA" id="ARBA00004651"/>
    </source>
</evidence>
<comment type="subcellular location">
    <subcellularLocation>
        <location evidence="1">Cell membrane</location>
        <topology evidence="1">Multi-pass membrane protein</topology>
    </subcellularLocation>
</comment>
<keyword evidence="6" id="KW-0067">ATP-binding</keyword>
<gene>
    <name evidence="6" type="ORF">SAMN02983011_00114</name>
</gene>
<dbReference type="SUPFAM" id="SSF90123">
    <property type="entry name" value="ABC transporter transmembrane region"/>
    <property type="match status" value="1"/>
</dbReference>
<feature type="transmembrane region" description="Helical" evidence="5">
    <location>
        <begin position="34"/>
        <end position="55"/>
    </location>
</feature>
<keyword evidence="6" id="KW-0547">Nucleotide-binding</keyword>
<proteinExistence type="predicted"/>
<evidence type="ECO:0000256" key="4">
    <source>
        <dbReference type="ARBA" id="ARBA00023136"/>
    </source>
</evidence>
<organism evidence="6 7">
    <name type="scientific">Lactobacillus kefiranofaciens</name>
    <dbReference type="NCBI Taxonomy" id="267818"/>
    <lineage>
        <taxon>Bacteria</taxon>
        <taxon>Bacillati</taxon>
        <taxon>Bacillota</taxon>
        <taxon>Bacilli</taxon>
        <taxon>Lactobacillales</taxon>
        <taxon>Lactobacillaceae</taxon>
        <taxon>Lactobacillus</taxon>
    </lineage>
</organism>
<keyword evidence="3 5" id="KW-1133">Transmembrane helix</keyword>
<keyword evidence="7" id="KW-1185">Reference proteome</keyword>
<dbReference type="Proteomes" id="UP000181860">
    <property type="component" value="Unassembled WGS sequence"/>
</dbReference>
<dbReference type="EMBL" id="FMXC01000001">
    <property type="protein sequence ID" value="SDA37418.1"/>
    <property type="molecule type" value="Genomic_DNA"/>
</dbReference>
<evidence type="ECO:0000313" key="7">
    <source>
        <dbReference type="Proteomes" id="UP000181860"/>
    </source>
</evidence>
<keyword evidence="2 5" id="KW-0812">Transmembrane</keyword>
<feature type="transmembrane region" description="Helical" evidence="5">
    <location>
        <begin position="67"/>
        <end position="90"/>
    </location>
</feature>
<dbReference type="InterPro" id="IPR036640">
    <property type="entry name" value="ABC1_TM_sf"/>
</dbReference>
<evidence type="ECO:0000256" key="5">
    <source>
        <dbReference type="SAM" id="Phobius"/>
    </source>
</evidence>
<evidence type="ECO:0000256" key="3">
    <source>
        <dbReference type="ARBA" id="ARBA00022989"/>
    </source>
</evidence>
<evidence type="ECO:0000313" key="6">
    <source>
        <dbReference type="EMBL" id="SDA37418.1"/>
    </source>
</evidence>